<evidence type="ECO:0000256" key="4">
    <source>
        <dbReference type="ARBA" id="ARBA00022679"/>
    </source>
</evidence>
<evidence type="ECO:0000256" key="2">
    <source>
        <dbReference type="ARBA" id="ARBA00006460"/>
    </source>
</evidence>
<dbReference type="InterPro" id="IPR007080">
    <property type="entry name" value="RNA_pol_Rpb1_1"/>
</dbReference>
<evidence type="ECO:0000256" key="3">
    <source>
        <dbReference type="ARBA" id="ARBA00022478"/>
    </source>
</evidence>
<dbReference type="SUPFAM" id="SSF64484">
    <property type="entry name" value="beta and beta-prime subunits of DNA dependent RNA-polymerase"/>
    <property type="match status" value="1"/>
</dbReference>
<keyword evidence="10" id="KW-0539">Nucleus</keyword>
<dbReference type="Pfam" id="PF04983">
    <property type="entry name" value="RNA_pol_Rpb1_3"/>
    <property type="match status" value="1"/>
</dbReference>
<evidence type="ECO:0000256" key="6">
    <source>
        <dbReference type="ARBA" id="ARBA00022723"/>
    </source>
</evidence>
<keyword evidence="4 11" id="KW-0808">Transferase</keyword>
<dbReference type="InterPro" id="IPR042102">
    <property type="entry name" value="RNA_pol_Rpb1_3_sf"/>
</dbReference>
<organism evidence="13">
    <name type="scientific">Homalodisca liturata</name>
    <dbReference type="NCBI Taxonomy" id="320908"/>
    <lineage>
        <taxon>Eukaryota</taxon>
        <taxon>Metazoa</taxon>
        <taxon>Ecdysozoa</taxon>
        <taxon>Arthropoda</taxon>
        <taxon>Hexapoda</taxon>
        <taxon>Insecta</taxon>
        <taxon>Pterygota</taxon>
        <taxon>Neoptera</taxon>
        <taxon>Paraneoptera</taxon>
        <taxon>Hemiptera</taxon>
        <taxon>Auchenorrhyncha</taxon>
        <taxon>Membracoidea</taxon>
        <taxon>Cicadellidae</taxon>
        <taxon>Cicadellinae</taxon>
        <taxon>Proconiini</taxon>
        <taxon>Homalodisca</taxon>
    </lineage>
</organism>
<dbReference type="Gene3D" id="3.30.1490.180">
    <property type="entry name" value="RNA polymerase ii"/>
    <property type="match status" value="1"/>
</dbReference>
<accession>A0A1B6JL53</accession>
<dbReference type="InterPro" id="IPR015699">
    <property type="entry name" value="DNA-dir_RNA_pol1_lsu_N"/>
</dbReference>
<evidence type="ECO:0000256" key="5">
    <source>
        <dbReference type="ARBA" id="ARBA00022695"/>
    </source>
</evidence>
<dbReference type="Pfam" id="PF04997">
    <property type="entry name" value="RNA_pol_Rpb1_1"/>
    <property type="match status" value="1"/>
</dbReference>
<evidence type="ECO:0000259" key="12">
    <source>
        <dbReference type="SMART" id="SM00663"/>
    </source>
</evidence>
<dbReference type="FunFam" id="2.40.40.20:FF:000019">
    <property type="entry name" value="DNA-directed RNA polymerase II subunit RPB1"/>
    <property type="match status" value="1"/>
</dbReference>
<dbReference type="EC" id="2.7.7.6" evidence="11"/>
<reference evidence="13" key="1">
    <citation type="submission" date="2015-11" db="EMBL/GenBank/DDBJ databases">
        <title>De novo transcriptome assembly of four potential Pierce s Disease insect vectors from Arizona vineyards.</title>
        <authorList>
            <person name="Tassone E.E."/>
        </authorList>
    </citation>
    <scope>NUCLEOTIDE SEQUENCE</scope>
</reference>
<dbReference type="GO" id="GO:0003899">
    <property type="term" value="F:DNA-directed RNA polymerase activity"/>
    <property type="evidence" value="ECO:0007669"/>
    <property type="project" value="UniProtKB-EC"/>
</dbReference>
<keyword evidence="5 11" id="KW-0548">Nucleotidyltransferase</keyword>
<comment type="similarity">
    <text evidence="2 11">Belongs to the RNA polymerase beta' chain family.</text>
</comment>
<dbReference type="SMART" id="SM00663">
    <property type="entry name" value="RPOLA_N"/>
    <property type="match status" value="1"/>
</dbReference>
<dbReference type="GO" id="GO:0046872">
    <property type="term" value="F:metal ion binding"/>
    <property type="evidence" value="ECO:0007669"/>
    <property type="project" value="UniProtKB-KW"/>
</dbReference>
<dbReference type="GO" id="GO:0006351">
    <property type="term" value="P:DNA-templated transcription"/>
    <property type="evidence" value="ECO:0007669"/>
    <property type="project" value="InterPro"/>
</dbReference>
<dbReference type="Gene3D" id="1.10.274.100">
    <property type="entry name" value="RNA polymerase Rpb1, domain 3"/>
    <property type="match status" value="1"/>
</dbReference>
<keyword evidence="6" id="KW-0479">Metal-binding</keyword>
<evidence type="ECO:0000313" key="13">
    <source>
        <dbReference type="EMBL" id="JAT00002.1"/>
    </source>
</evidence>
<dbReference type="PANTHER" id="PTHR19376:SF11">
    <property type="entry name" value="DNA-DIRECTED RNA POLYMERASE I SUBUNIT RPA1"/>
    <property type="match status" value="1"/>
</dbReference>
<comment type="catalytic activity">
    <reaction evidence="11">
        <text>RNA(n) + a ribonucleoside 5'-triphosphate = RNA(n+1) + diphosphate</text>
        <dbReference type="Rhea" id="RHEA:21248"/>
        <dbReference type="Rhea" id="RHEA-COMP:14527"/>
        <dbReference type="Rhea" id="RHEA-COMP:17342"/>
        <dbReference type="ChEBI" id="CHEBI:33019"/>
        <dbReference type="ChEBI" id="CHEBI:61557"/>
        <dbReference type="ChEBI" id="CHEBI:140395"/>
        <dbReference type="EC" id="2.7.7.6"/>
    </reaction>
</comment>
<dbReference type="EMBL" id="GECU01007705">
    <property type="protein sequence ID" value="JAT00002.1"/>
    <property type="molecule type" value="Transcribed_RNA"/>
</dbReference>
<dbReference type="GO" id="GO:0003677">
    <property type="term" value="F:DNA binding"/>
    <property type="evidence" value="ECO:0007669"/>
    <property type="project" value="InterPro"/>
</dbReference>
<evidence type="ECO:0000256" key="7">
    <source>
        <dbReference type="ARBA" id="ARBA00022833"/>
    </source>
</evidence>
<evidence type="ECO:0000256" key="11">
    <source>
        <dbReference type="RuleBase" id="RU004279"/>
    </source>
</evidence>
<dbReference type="CDD" id="cd01435">
    <property type="entry name" value="RNAP_I_RPA1_N"/>
    <property type="match status" value="1"/>
</dbReference>
<evidence type="ECO:0000256" key="9">
    <source>
        <dbReference type="ARBA" id="ARBA00023163"/>
    </source>
</evidence>
<evidence type="ECO:0000256" key="8">
    <source>
        <dbReference type="ARBA" id="ARBA00022842"/>
    </source>
</evidence>
<name>A0A1B6JL53_9HEMI</name>
<protein>
    <recommendedName>
        <fullName evidence="11">DNA-directed RNA polymerase subunit</fullName>
        <ecNumber evidence="11">2.7.7.6</ecNumber>
    </recommendedName>
</protein>
<dbReference type="GO" id="GO:0005736">
    <property type="term" value="C:RNA polymerase I complex"/>
    <property type="evidence" value="ECO:0007669"/>
    <property type="project" value="TreeGrafter"/>
</dbReference>
<proteinExistence type="inferred from homology"/>
<evidence type="ECO:0000256" key="10">
    <source>
        <dbReference type="ARBA" id="ARBA00023242"/>
    </source>
</evidence>
<gene>
    <name evidence="13" type="ORF">g.25622</name>
</gene>
<dbReference type="InterPro" id="IPR044893">
    <property type="entry name" value="RNA_pol_Rpb1_clamp_domain"/>
</dbReference>
<comment type="function">
    <text evidence="11">DNA-dependent RNA polymerase catalyzes the transcription of DNA into RNA using the four ribonucleoside triphosphates as substrates.</text>
</comment>
<comment type="subcellular location">
    <subcellularLocation>
        <location evidence="1">Nucleus</location>
    </subcellularLocation>
</comment>
<dbReference type="FunFam" id="3.30.1490.180:FF:000003">
    <property type="entry name" value="DNA-directed RNA polymerase subunit"/>
    <property type="match status" value="1"/>
</dbReference>
<dbReference type="InterPro" id="IPR006592">
    <property type="entry name" value="RNA_pol_N"/>
</dbReference>
<keyword evidence="7" id="KW-0862">Zinc</keyword>
<dbReference type="Gene3D" id="4.10.860.120">
    <property type="entry name" value="RNA polymerase II, clamp domain"/>
    <property type="match status" value="1"/>
</dbReference>
<feature type="domain" description="RNA polymerase N-terminal" evidence="12">
    <location>
        <begin position="299"/>
        <end position="639"/>
    </location>
</feature>
<keyword evidence="3 11" id="KW-0240">DNA-directed RNA polymerase</keyword>
<keyword evidence="8" id="KW-0460">Magnesium</keyword>
<dbReference type="Gene3D" id="2.40.40.20">
    <property type="match status" value="1"/>
</dbReference>
<dbReference type="InterPro" id="IPR000722">
    <property type="entry name" value="RNA_pol_asu"/>
</dbReference>
<dbReference type="Pfam" id="PF00623">
    <property type="entry name" value="RNA_pol_Rpb1_2"/>
    <property type="match status" value="1"/>
</dbReference>
<dbReference type="PANTHER" id="PTHR19376">
    <property type="entry name" value="DNA-DIRECTED RNA POLYMERASE"/>
    <property type="match status" value="1"/>
</dbReference>
<dbReference type="InterPro" id="IPR007066">
    <property type="entry name" value="RNA_pol_Rpb1_3"/>
</dbReference>
<dbReference type="AlphaFoldDB" id="A0A1B6JL53"/>
<sequence>MASKKNFIRRYNSATPQNVVFGIFTSDEIKKLSVVKISTPLTFTSLGHTLPGGLYDPALGPSQQGIICTTCSNSIFGCRGHMGHIDLPFPVVNALFYSNVIAFLSCSCLSCHRILFPEARKVLLIAQLKLLDRGHVVQAMEIEQIFSHAMSMNEGLSEEAFAAIVSGEIDKQTEVLMHDEVKTVEDWKQVEVLRNQFISNIKHYIFKGKNCPKCKEPWKKLKTVKKRIMIEAKLEVANKFKNKTSKSGPELTPIREGGFVYLLPSESMVHLRAIWANEEKLMKEIVPVLKSVSGPHPTDLFFMTVVPVTPINARPVNFVGGTVVEHPQNYVYKLILQDCLVIRSIVHLMNTNKETNKENDLLSSERIRLIEQLKGSNLSEKLQISWHDLQKHCDSLLDKSLGSGSTTAVTDGLGLKQLIEKKEGIIRMHMMGKRVNFAARSVITPDPNLNIDEIGIPDRFAKKLTYPVPVTAWNVEELRKMVMNGPNIHPGAVLIENEEGFTSRISADDVTIRESIAKTLLTPDENSLSKGVKIVHRHLLNGDILLLNRQPTLHRPSIMGHKARILKGDKTLRLHYANCKAYNADFDGDEMNAHFPQNELARSEAYNLVNVSKQYLVPKDGTPLSGLIQDHVISGVRLTMRDSFFTREDYMNLVFQALLSYMVI</sequence>
<evidence type="ECO:0000256" key="1">
    <source>
        <dbReference type="ARBA" id="ARBA00004123"/>
    </source>
</evidence>
<dbReference type="InterPro" id="IPR045867">
    <property type="entry name" value="DNA-dir_RpoC_beta_prime"/>
</dbReference>
<keyword evidence="9 11" id="KW-0804">Transcription</keyword>